<keyword evidence="2" id="KW-0812">Transmembrane</keyword>
<keyword evidence="1" id="KW-0460">Magnesium</keyword>
<dbReference type="PROSITE" id="PS51746">
    <property type="entry name" value="PPM_2"/>
    <property type="match status" value="1"/>
</dbReference>
<dbReference type="Gene3D" id="3.60.40.10">
    <property type="entry name" value="PPM-type phosphatase domain"/>
    <property type="match status" value="1"/>
</dbReference>
<dbReference type="GO" id="GO:0046872">
    <property type="term" value="F:metal ion binding"/>
    <property type="evidence" value="ECO:0007669"/>
    <property type="project" value="UniProtKB-UniRule"/>
</dbReference>
<keyword evidence="1" id="KW-0479">Metal-binding</keyword>
<comment type="caution">
    <text evidence="4">The sequence shown here is derived from an EMBL/GenBank/DDBJ whole genome shotgun (WGS) entry which is preliminary data.</text>
</comment>
<dbReference type="InterPro" id="IPR036457">
    <property type="entry name" value="PPM-type-like_dom_sf"/>
</dbReference>
<comment type="catalytic activity">
    <reaction evidence="1">
        <text>O-phospho-L-seryl-[protein] + H2O = L-seryl-[protein] + phosphate</text>
        <dbReference type="Rhea" id="RHEA:20629"/>
        <dbReference type="Rhea" id="RHEA-COMP:9863"/>
        <dbReference type="Rhea" id="RHEA-COMP:11604"/>
        <dbReference type="ChEBI" id="CHEBI:15377"/>
        <dbReference type="ChEBI" id="CHEBI:29999"/>
        <dbReference type="ChEBI" id="CHEBI:43474"/>
        <dbReference type="ChEBI" id="CHEBI:83421"/>
        <dbReference type="EC" id="3.1.3.16"/>
    </reaction>
</comment>
<dbReference type="PANTHER" id="PTHR12320:SF1">
    <property type="entry name" value="PROTEIN PHOSPHATASE PTC7 HOMOLOG"/>
    <property type="match status" value="1"/>
</dbReference>
<dbReference type="EC" id="3.1.3.16" evidence="1"/>
<evidence type="ECO:0000313" key="4">
    <source>
        <dbReference type="EMBL" id="KGG52253.1"/>
    </source>
</evidence>
<dbReference type="Proteomes" id="UP000029725">
    <property type="component" value="Unassembled WGS sequence"/>
</dbReference>
<protein>
    <recommendedName>
        <fullName evidence="1">Protein phosphatase</fullName>
        <ecNumber evidence="1">3.1.3.16</ecNumber>
    </recommendedName>
</protein>
<dbReference type="GeneID" id="25258886"/>
<name>A0A098VT32_9MICR</name>
<dbReference type="VEuPathDB" id="MicrosporidiaDB:DI09_19p350"/>
<evidence type="ECO:0000259" key="3">
    <source>
        <dbReference type="PROSITE" id="PS51746"/>
    </source>
</evidence>
<reference evidence="4 5" key="1">
    <citation type="submission" date="2014-04" db="EMBL/GenBank/DDBJ databases">
        <title>A new species of microsporidia sheds light on the evolution of extreme parasitism.</title>
        <authorList>
            <person name="Haag K.L."/>
            <person name="James T.Y."/>
            <person name="Larsson R."/>
            <person name="Schaer T.M."/>
            <person name="Refardt D."/>
            <person name="Pombert J.-F."/>
            <person name="Ebert D."/>
        </authorList>
    </citation>
    <scope>NUCLEOTIDE SEQUENCE [LARGE SCALE GENOMIC DNA]</scope>
    <source>
        <strain evidence="4 5">UGP3</strain>
        <tissue evidence="4">Spores</tissue>
    </source>
</reference>
<dbReference type="GO" id="GO:0004722">
    <property type="term" value="F:protein serine/threonine phosphatase activity"/>
    <property type="evidence" value="ECO:0007669"/>
    <property type="project" value="UniProtKB-EC"/>
</dbReference>
<keyword evidence="2" id="KW-0472">Membrane</keyword>
<comment type="similarity">
    <text evidence="1">Belongs to the PP2C family.</text>
</comment>
<dbReference type="PANTHER" id="PTHR12320">
    <property type="entry name" value="PROTEIN PHOSPHATASE 2C"/>
    <property type="match status" value="1"/>
</dbReference>
<feature type="domain" description="PPM-type phosphatase" evidence="3">
    <location>
        <begin position="121"/>
        <end position="409"/>
    </location>
</feature>
<keyword evidence="1" id="KW-0464">Manganese</keyword>
<dbReference type="InterPro" id="IPR001932">
    <property type="entry name" value="PPM-type_phosphatase-like_dom"/>
</dbReference>
<gene>
    <name evidence="4" type="ORF">DI09_19p350</name>
</gene>
<keyword evidence="2" id="KW-1133">Transmembrane helix</keyword>
<proteinExistence type="inferred from homology"/>
<sequence>MSSYNYHLGSIIKTIFNFHDRINLFVNSAISSIKSWKRALFRVVSDGEIGGVQKRPLIINGMLLISILCILSFILSILSNNGGISKSGVEIEQEIDPNDAKNGAETLSADPFTLFHVVTGKYCIPKISNALTTYRQMDCGEDAFKVRQSDDGTSWIIGNWLFVICSRGRWLDCLTSEFYSKDEYRHLTPKKLLVNCVNSIQNSYKTQLYSDPVNAFKIDGSSTAVVLKINCERPNSCDLFAANLGDSGFVVYKLADTDSKWVEVMRSVEQQHSFNFPFQAAANPSLGDSPANAEEYGMTFEERSSYLALVASDGLFDNLFRDEILDILNGHTSNITSMVLHSLSKELAEKSILVGNSRTVCGPFCKNAQAHGYKFSGGYLGEYVGGYMDNISLTKSRKLDDTSIVLAYISIDSPK</sequence>
<comment type="cofactor">
    <cofactor evidence="1">
        <name>Mn(2+)</name>
        <dbReference type="ChEBI" id="CHEBI:29035"/>
    </cofactor>
</comment>
<keyword evidence="1" id="KW-0378">Hydrolase</keyword>
<evidence type="ECO:0000256" key="1">
    <source>
        <dbReference type="RuleBase" id="RU366020"/>
    </source>
</evidence>
<dbReference type="AlphaFoldDB" id="A0A098VT32"/>
<dbReference type="RefSeq" id="XP_013238680.1">
    <property type="nucleotide sequence ID" value="XM_013383226.1"/>
</dbReference>
<comment type="catalytic activity">
    <reaction evidence="1">
        <text>O-phospho-L-threonyl-[protein] + H2O = L-threonyl-[protein] + phosphate</text>
        <dbReference type="Rhea" id="RHEA:47004"/>
        <dbReference type="Rhea" id="RHEA-COMP:11060"/>
        <dbReference type="Rhea" id="RHEA-COMP:11605"/>
        <dbReference type="ChEBI" id="CHEBI:15377"/>
        <dbReference type="ChEBI" id="CHEBI:30013"/>
        <dbReference type="ChEBI" id="CHEBI:43474"/>
        <dbReference type="ChEBI" id="CHEBI:61977"/>
        <dbReference type="EC" id="3.1.3.16"/>
    </reaction>
</comment>
<evidence type="ECO:0000256" key="2">
    <source>
        <dbReference type="SAM" id="Phobius"/>
    </source>
</evidence>
<evidence type="ECO:0000313" key="5">
    <source>
        <dbReference type="Proteomes" id="UP000029725"/>
    </source>
</evidence>
<accession>A0A098VT32</accession>
<comment type="cofactor">
    <cofactor evidence="1">
        <name>Mg(2+)</name>
        <dbReference type="ChEBI" id="CHEBI:18420"/>
    </cofactor>
</comment>
<dbReference type="HOGENOM" id="CLU_662361_0_0_1"/>
<dbReference type="OrthoDB" id="60843at2759"/>
<feature type="transmembrane region" description="Helical" evidence="2">
    <location>
        <begin position="57"/>
        <end position="78"/>
    </location>
</feature>
<keyword evidence="1" id="KW-0904">Protein phosphatase</keyword>
<keyword evidence="5" id="KW-1185">Reference proteome</keyword>
<dbReference type="SUPFAM" id="SSF81606">
    <property type="entry name" value="PP2C-like"/>
    <property type="match status" value="1"/>
</dbReference>
<organism evidence="4 5">
    <name type="scientific">Mitosporidium daphniae</name>
    <dbReference type="NCBI Taxonomy" id="1485682"/>
    <lineage>
        <taxon>Eukaryota</taxon>
        <taxon>Fungi</taxon>
        <taxon>Fungi incertae sedis</taxon>
        <taxon>Microsporidia</taxon>
        <taxon>Mitosporidium</taxon>
    </lineage>
</organism>
<dbReference type="EMBL" id="JMKJ01000110">
    <property type="protein sequence ID" value="KGG52253.1"/>
    <property type="molecule type" value="Genomic_DNA"/>
</dbReference>
<dbReference type="InterPro" id="IPR039123">
    <property type="entry name" value="PPTC7"/>
</dbReference>